<dbReference type="OrthoDB" id="6437199at2759"/>
<sequence length="315" mass="36749">MNKYVVVFRESTHFNQRTERKGRVITRCNRTNALCSTLRVSLAKRMQPVNGQEKHIREEWFPFSVSSSRHCLFGGNQCSRKTEVCATRSDVYDECVTNRLPPPSRSFGCRLTRSLVISAQAVSQKRHLPVAEEERWCESSAHLWWEVYEFVFVQPSSGFLLRPVAKCVYRFEIPYRTGLLIEILYRYTTIMASLSVPQKYRHSYQPQYLHPHYHPQIRRRKNATWDQRYRGCGSMWASESALSKCYLSLYGLLILIFSCMRGPIRTSPFPPPKGGTPNSGAHRVPQTYGINPYTDSSWRWQTIVRKLSKRYFGVN</sequence>
<evidence type="ECO:0000313" key="1">
    <source>
        <dbReference type="EMBL" id="GFU45620.1"/>
    </source>
</evidence>
<gene>
    <name evidence="1" type="primary">NCL1_12861</name>
    <name evidence="1" type="ORF">NPIL_272771</name>
</gene>
<reference evidence="1" key="1">
    <citation type="submission" date="2020-08" db="EMBL/GenBank/DDBJ databases">
        <title>Multicomponent nature underlies the extraordinary mechanical properties of spider dragline silk.</title>
        <authorList>
            <person name="Kono N."/>
            <person name="Nakamura H."/>
            <person name="Mori M."/>
            <person name="Yoshida Y."/>
            <person name="Ohtoshi R."/>
            <person name="Malay A.D."/>
            <person name="Moran D.A.P."/>
            <person name="Tomita M."/>
            <person name="Numata K."/>
            <person name="Arakawa K."/>
        </authorList>
    </citation>
    <scope>NUCLEOTIDE SEQUENCE</scope>
</reference>
<proteinExistence type="predicted"/>
<protein>
    <submittedName>
        <fullName evidence="1">Uncharacterized protein</fullName>
    </submittedName>
</protein>
<accession>A0A8X6QUI6</accession>
<comment type="caution">
    <text evidence="1">The sequence shown here is derived from an EMBL/GenBank/DDBJ whole genome shotgun (WGS) entry which is preliminary data.</text>
</comment>
<evidence type="ECO:0000313" key="2">
    <source>
        <dbReference type="Proteomes" id="UP000887013"/>
    </source>
</evidence>
<keyword evidence="2" id="KW-1185">Reference proteome</keyword>
<organism evidence="1 2">
    <name type="scientific">Nephila pilipes</name>
    <name type="common">Giant wood spider</name>
    <name type="synonym">Nephila maculata</name>
    <dbReference type="NCBI Taxonomy" id="299642"/>
    <lineage>
        <taxon>Eukaryota</taxon>
        <taxon>Metazoa</taxon>
        <taxon>Ecdysozoa</taxon>
        <taxon>Arthropoda</taxon>
        <taxon>Chelicerata</taxon>
        <taxon>Arachnida</taxon>
        <taxon>Araneae</taxon>
        <taxon>Araneomorphae</taxon>
        <taxon>Entelegynae</taxon>
        <taxon>Araneoidea</taxon>
        <taxon>Nephilidae</taxon>
        <taxon>Nephila</taxon>
    </lineage>
</organism>
<dbReference type="EMBL" id="BMAW01036749">
    <property type="protein sequence ID" value="GFU45620.1"/>
    <property type="molecule type" value="Genomic_DNA"/>
</dbReference>
<name>A0A8X6QUI6_NEPPI</name>
<dbReference type="Proteomes" id="UP000887013">
    <property type="component" value="Unassembled WGS sequence"/>
</dbReference>
<dbReference type="AlphaFoldDB" id="A0A8X6QUI6"/>